<dbReference type="PANTHER" id="PTHR33747">
    <property type="entry name" value="UPF0225 PROTEIN SCO1677"/>
    <property type="match status" value="1"/>
</dbReference>
<protein>
    <submittedName>
        <fullName evidence="2">SEC-C motif domain protein</fullName>
    </submittedName>
</protein>
<dbReference type="Pfam" id="PF02810">
    <property type="entry name" value="SEC-C"/>
    <property type="match status" value="1"/>
</dbReference>
<dbReference type="SUPFAM" id="SSF103642">
    <property type="entry name" value="Sec-C motif"/>
    <property type="match status" value="1"/>
</dbReference>
<keyword evidence="3" id="KW-1185">Reference proteome</keyword>
<dbReference type="RefSeq" id="WP_013033458.1">
    <property type="nucleotide sequence ID" value="NC_013960.1"/>
</dbReference>
<dbReference type="PANTHER" id="PTHR33747:SF1">
    <property type="entry name" value="ADENYLATE CYCLASE-ASSOCIATED CAP C-TERMINAL DOMAIN-CONTAINING PROTEIN"/>
    <property type="match status" value="1"/>
</dbReference>
<evidence type="ECO:0000259" key="1">
    <source>
        <dbReference type="Pfam" id="PF17775"/>
    </source>
</evidence>
<reference evidence="3" key="1">
    <citation type="submission" date="2010-04" db="EMBL/GenBank/DDBJ databases">
        <title>Complete genome sequence of Nitrosococcus halophilus Nc4, a salt-adapted, aerobic obligate ammonia-oxidizing sulfur purple bacterium.</title>
        <authorList>
            <consortium name="US DOE Joint Genome Institute"/>
            <person name="Campbell M.A."/>
            <person name="Malfatti S.A."/>
            <person name="Chain P.S.G."/>
            <person name="Heidelberg J.F."/>
            <person name="Ward B.B."/>
            <person name="Klotz M.G."/>
        </authorList>
    </citation>
    <scope>NUCLEOTIDE SEQUENCE [LARGE SCALE GENOMIC DNA]</scope>
    <source>
        <strain evidence="3">Nc4</strain>
    </source>
</reference>
<dbReference type="KEGG" id="nhl:Nhal_2513"/>
<evidence type="ECO:0000313" key="3">
    <source>
        <dbReference type="Proteomes" id="UP000001844"/>
    </source>
</evidence>
<dbReference type="Pfam" id="PF17775">
    <property type="entry name" value="YchJ_M-like"/>
    <property type="match status" value="1"/>
</dbReference>
<dbReference type="Proteomes" id="UP000001844">
    <property type="component" value="Chromosome"/>
</dbReference>
<dbReference type="eggNOG" id="COG3012">
    <property type="taxonomic scope" value="Bacteria"/>
</dbReference>
<sequence length="176" mass="20046">MWQANNTQDEETDLDQTTKCICDSGMAYEECCGLYLSGEKHTPTAEALMRSRFTAFAIKDEAYILETWDPAKRPPKVDFPKTPIEWNRLEIVEKKKGGNKDTKGIVEFKAYYLLENDEYVVNEISRFRKEQGRWYYLDGAVKSIAKVGQQTNTGKNAPCPCGSGKKYKRCCGKAKS</sequence>
<dbReference type="HOGENOM" id="CLU_099590_0_0_6"/>
<dbReference type="Gene3D" id="3.10.450.50">
    <property type="match status" value="1"/>
</dbReference>
<gene>
    <name evidence="2" type="ordered locus">Nhal_2513</name>
</gene>
<organism evidence="2 3">
    <name type="scientific">Nitrosococcus halophilus (strain Nc4)</name>
    <dbReference type="NCBI Taxonomy" id="472759"/>
    <lineage>
        <taxon>Bacteria</taxon>
        <taxon>Pseudomonadati</taxon>
        <taxon>Pseudomonadota</taxon>
        <taxon>Gammaproteobacteria</taxon>
        <taxon>Chromatiales</taxon>
        <taxon>Chromatiaceae</taxon>
        <taxon>Nitrosococcus</taxon>
    </lineage>
</organism>
<dbReference type="STRING" id="472759.Nhal_2513"/>
<proteinExistence type="predicted"/>
<dbReference type="InterPro" id="IPR048469">
    <property type="entry name" value="YchJ-like_M"/>
</dbReference>
<evidence type="ECO:0000313" key="2">
    <source>
        <dbReference type="EMBL" id="ADE15598.1"/>
    </source>
</evidence>
<dbReference type="EMBL" id="CP001798">
    <property type="protein sequence ID" value="ADE15598.1"/>
    <property type="molecule type" value="Genomic_DNA"/>
</dbReference>
<feature type="domain" description="YchJ-like middle NTF2-like" evidence="1">
    <location>
        <begin position="44"/>
        <end position="139"/>
    </location>
</feature>
<accession>D5BWE1</accession>
<dbReference type="AlphaFoldDB" id="D5BWE1"/>
<dbReference type="InterPro" id="IPR004027">
    <property type="entry name" value="SEC_C_motif"/>
</dbReference>
<name>D5BWE1_NITHN</name>
<dbReference type="InterPro" id="IPR032710">
    <property type="entry name" value="NTF2-like_dom_sf"/>
</dbReference>
<dbReference type="SUPFAM" id="SSF54427">
    <property type="entry name" value="NTF2-like"/>
    <property type="match status" value="1"/>
</dbReference>